<dbReference type="EMBL" id="MN739359">
    <property type="protein sequence ID" value="QHT00782.1"/>
    <property type="molecule type" value="Genomic_DNA"/>
</dbReference>
<dbReference type="SMART" id="SM00487">
    <property type="entry name" value="DEXDc"/>
    <property type="match status" value="1"/>
</dbReference>
<feature type="domain" description="Helicase ATP-binding" evidence="2">
    <location>
        <begin position="53"/>
        <end position="229"/>
    </location>
</feature>
<accession>A0A6C0C9L3</accession>
<evidence type="ECO:0000259" key="2">
    <source>
        <dbReference type="PROSITE" id="PS51192"/>
    </source>
</evidence>
<organism evidence="3">
    <name type="scientific">viral metagenome</name>
    <dbReference type="NCBI Taxonomy" id="1070528"/>
    <lineage>
        <taxon>unclassified sequences</taxon>
        <taxon>metagenomes</taxon>
        <taxon>organismal metagenomes</taxon>
    </lineage>
</organism>
<dbReference type="InterPro" id="IPR000330">
    <property type="entry name" value="SNF2_N"/>
</dbReference>
<dbReference type="PANTHER" id="PTHR45766:SF6">
    <property type="entry name" value="SWI_SNF-RELATED MATRIX-ASSOCIATED ACTIN-DEPENDENT REGULATOR OF CHROMATIN SUBFAMILY A-LIKE PROTEIN 1"/>
    <property type="match status" value="1"/>
</dbReference>
<dbReference type="PANTHER" id="PTHR45766">
    <property type="entry name" value="DNA ANNEALING HELICASE AND ENDONUCLEASE ZRANB3 FAMILY MEMBER"/>
    <property type="match status" value="1"/>
</dbReference>
<dbReference type="PROSITE" id="PS51192">
    <property type="entry name" value="HELICASE_ATP_BIND_1"/>
    <property type="match status" value="1"/>
</dbReference>
<sequence>MTYPSPSSKDFSKNINTIFSKYEIPEQKKTFDEICFPKSYSLQIPQMFLAEYMNPKTPYRGLLVYHKIGSGKTCAAISVAEQFINKKNIIIVLPASLKGNFRTELRSPCAGEKYLTNEERKIIQKMHPSDLMYVDIIKKSDDRINKYYTIYSYNKFVKLARIGRINLTNSLLIIDEVQNMISETGVYYQVLYNIIKPTPQNMRLVLMTATPIFDKPSELALTMNLLIEDEFPVGKDFDEEFIKKNQNKIDIINMDIFKKKIKGYVSYYRGAPDFVFPRTEIYLINCVMSDDQLVLYNLIAKKEAVSGVLDPSDDNISNKFYIGTRMTSNFTYPYQKDYDMLNDGDFEMDNLSSLSSKYHKIITKIRKCEGTIFVYSNFKQYGGLKSLIRALKVNGYLDYADNGIGKNTFAVWSGDQKMNYREEIKTIFNNKDNEDGSKIKIILGSSAIKEGVSLLRVVTSCIKLDIS</sequence>
<dbReference type="SUPFAM" id="SSF52540">
    <property type="entry name" value="P-loop containing nucleoside triphosphate hydrolases"/>
    <property type="match status" value="2"/>
</dbReference>
<reference evidence="3" key="1">
    <citation type="journal article" date="2020" name="Nature">
        <title>Giant virus diversity and host interactions through global metagenomics.</title>
        <authorList>
            <person name="Schulz F."/>
            <person name="Roux S."/>
            <person name="Paez-Espino D."/>
            <person name="Jungbluth S."/>
            <person name="Walsh D.A."/>
            <person name="Denef V.J."/>
            <person name="McMahon K.D."/>
            <person name="Konstantinidis K.T."/>
            <person name="Eloe-Fadrosh E.A."/>
            <person name="Kyrpides N.C."/>
            <person name="Woyke T."/>
        </authorList>
    </citation>
    <scope>NUCLEOTIDE SEQUENCE</scope>
    <source>
        <strain evidence="3">GVMAG-M-3300020192-26</strain>
    </source>
</reference>
<name>A0A6C0C9L3_9ZZZZ</name>
<dbReference type="InterPro" id="IPR027417">
    <property type="entry name" value="P-loop_NTPase"/>
</dbReference>
<proteinExistence type="predicted"/>
<dbReference type="GO" id="GO:0016787">
    <property type="term" value="F:hydrolase activity"/>
    <property type="evidence" value="ECO:0007669"/>
    <property type="project" value="UniProtKB-KW"/>
</dbReference>
<evidence type="ECO:0000313" key="3">
    <source>
        <dbReference type="EMBL" id="QHT00782.1"/>
    </source>
</evidence>
<dbReference type="InterPro" id="IPR014001">
    <property type="entry name" value="Helicase_ATP-bd"/>
</dbReference>
<dbReference type="Pfam" id="PF00176">
    <property type="entry name" value="SNF2-rel_dom"/>
    <property type="match status" value="1"/>
</dbReference>
<dbReference type="AlphaFoldDB" id="A0A6C0C9L3"/>
<dbReference type="GO" id="GO:0005524">
    <property type="term" value="F:ATP binding"/>
    <property type="evidence" value="ECO:0007669"/>
    <property type="project" value="InterPro"/>
</dbReference>
<keyword evidence="1" id="KW-0378">Hydrolase</keyword>
<protein>
    <recommendedName>
        <fullName evidence="2">Helicase ATP-binding domain-containing protein</fullName>
    </recommendedName>
</protein>
<dbReference type="Gene3D" id="3.40.50.300">
    <property type="entry name" value="P-loop containing nucleotide triphosphate hydrolases"/>
    <property type="match status" value="1"/>
</dbReference>
<evidence type="ECO:0000256" key="1">
    <source>
        <dbReference type="ARBA" id="ARBA00022801"/>
    </source>
</evidence>